<evidence type="ECO:0000256" key="1">
    <source>
        <dbReference type="ARBA" id="ARBA00010617"/>
    </source>
</evidence>
<comment type="caution">
    <text evidence="8">The sequence shown here is derived from an EMBL/GenBank/DDBJ whole genome shotgun (WGS) entry which is preliminary data.</text>
</comment>
<dbReference type="GO" id="GO:0005506">
    <property type="term" value="F:iron ion binding"/>
    <property type="evidence" value="ECO:0007669"/>
    <property type="project" value="InterPro"/>
</dbReference>
<comment type="cofactor">
    <cofactor evidence="7">
        <name>heme</name>
        <dbReference type="ChEBI" id="CHEBI:30413"/>
    </cofactor>
</comment>
<dbReference type="PANTHER" id="PTHR24291:SF50">
    <property type="entry name" value="BIFUNCTIONAL ALBAFLAVENONE MONOOXYGENASE_TERPENE SYNTHASE"/>
    <property type="match status" value="1"/>
</dbReference>
<dbReference type="GO" id="GO:0020037">
    <property type="term" value="F:heme binding"/>
    <property type="evidence" value="ECO:0007669"/>
    <property type="project" value="InterPro"/>
</dbReference>
<dbReference type="PRINTS" id="PR00385">
    <property type="entry name" value="P450"/>
</dbReference>
<dbReference type="PANTHER" id="PTHR24291">
    <property type="entry name" value="CYTOCHROME P450 FAMILY 4"/>
    <property type="match status" value="1"/>
</dbReference>
<keyword evidence="4" id="KW-0560">Oxidoreductase</keyword>
<keyword evidence="3 7" id="KW-0479">Metal-binding</keyword>
<protein>
    <submittedName>
        <fullName evidence="8">Uncharacterized protein</fullName>
    </submittedName>
</protein>
<sequence length="276" mass="32010">MPIICRLPFWRKNIVDKGSREIFQFVDQIIADRRFHRSTSLSTNEDLLDLLLTAVDNEGEFFSNEEIKDQALAFVFAGHETTGHLITWIVYILMTHNDVLQVCREEIDRVLPNGTSPDAERMSKLVVCEAIIQETLRLYPPAPFMIRKCIREHIIGSKEHRQIRVPVGATILLNSYVLHRREEYWPRPEEFDYTRWIRDPITGFKPKLTHPFCYLPFAAGPRNCIGQNFALLEAKIMLAALVQRCQFELEPGQKIIPETCVTMSPKYGLRAKIAQR</sequence>
<evidence type="ECO:0000256" key="2">
    <source>
        <dbReference type="ARBA" id="ARBA00022617"/>
    </source>
</evidence>
<name>A0A815D007_ADIRI</name>
<evidence type="ECO:0000256" key="5">
    <source>
        <dbReference type="ARBA" id="ARBA00023004"/>
    </source>
</evidence>
<dbReference type="AlphaFoldDB" id="A0A815D007"/>
<dbReference type="InterPro" id="IPR002403">
    <property type="entry name" value="Cyt_P450_E_grp-IV"/>
</dbReference>
<dbReference type="GO" id="GO:0016705">
    <property type="term" value="F:oxidoreductase activity, acting on paired donors, with incorporation or reduction of molecular oxygen"/>
    <property type="evidence" value="ECO:0007669"/>
    <property type="project" value="InterPro"/>
</dbReference>
<keyword evidence="2 7" id="KW-0349">Heme</keyword>
<reference evidence="8" key="1">
    <citation type="submission" date="2021-02" db="EMBL/GenBank/DDBJ databases">
        <authorList>
            <person name="Nowell W R."/>
        </authorList>
    </citation>
    <scope>NUCLEOTIDE SEQUENCE</scope>
</reference>
<evidence type="ECO:0000256" key="6">
    <source>
        <dbReference type="ARBA" id="ARBA00023033"/>
    </source>
</evidence>
<proteinExistence type="inferred from homology"/>
<evidence type="ECO:0000256" key="3">
    <source>
        <dbReference type="ARBA" id="ARBA00022723"/>
    </source>
</evidence>
<dbReference type="Pfam" id="PF00067">
    <property type="entry name" value="p450"/>
    <property type="match status" value="1"/>
</dbReference>
<comment type="similarity">
    <text evidence="1">Belongs to the cytochrome P450 family.</text>
</comment>
<dbReference type="EMBL" id="CAJNOR010002436">
    <property type="protein sequence ID" value="CAF1294115.1"/>
    <property type="molecule type" value="Genomic_DNA"/>
</dbReference>
<keyword evidence="6" id="KW-0503">Monooxygenase</keyword>
<keyword evidence="9" id="KW-1185">Reference proteome</keyword>
<feature type="binding site" description="axial binding residue" evidence="7">
    <location>
        <position position="224"/>
    </location>
    <ligand>
        <name>heme</name>
        <dbReference type="ChEBI" id="CHEBI:30413"/>
    </ligand>
    <ligandPart>
        <name>Fe</name>
        <dbReference type="ChEBI" id="CHEBI:18248"/>
    </ligandPart>
</feature>
<dbReference type="Gene3D" id="1.10.630.10">
    <property type="entry name" value="Cytochrome P450"/>
    <property type="match status" value="1"/>
</dbReference>
<organism evidence="8 9">
    <name type="scientific">Adineta ricciae</name>
    <name type="common">Rotifer</name>
    <dbReference type="NCBI Taxonomy" id="249248"/>
    <lineage>
        <taxon>Eukaryota</taxon>
        <taxon>Metazoa</taxon>
        <taxon>Spiralia</taxon>
        <taxon>Gnathifera</taxon>
        <taxon>Rotifera</taxon>
        <taxon>Eurotatoria</taxon>
        <taxon>Bdelloidea</taxon>
        <taxon>Adinetida</taxon>
        <taxon>Adinetidae</taxon>
        <taxon>Adineta</taxon>
    </lineage>
</organism>
<dbReference type="InterPro" id="IPR036396">
    <property type="entry name" value="Cyt_P450_sf"/>
</dbReference>
<dbReference type="InterPro" id="IPR050196">
    <property type="entry name" value="Cytochrome_P450_Monoox"/>
</dbReference>
<accession>A0A815D007</accession>
<evidence type="ECO:0000313" key="9">
    <source>
        <dbReference type="Proteomes" id="UP000663828"/>
    </source>
</evidence>
<dbReference type="PRINTS" id="PR00465">
    <property type="entry name" value="EP450IV"/>
</dbReference>
<keyword evidence="5 7" id="KW-0408">Iron</keyword>
<dbReference type="Proteomes" id="UP000663828">
    <property type="component" value="Unassembled WGS sequence"/>
</dbReference>
<gene>
    <name evidence="8" type="ORF">XAT740_LOCUS28500</name>
</gene>
<dbReference type="SUPFAM" id="SSF48264">
    <property type="entry name" value="Cytochrome P450"/>
    <property type="match status" value="1"/>
</dbReference>
<evidence type="ECO:0000256" key="4">
    <source>
        <dbReference type="ARBA" id="ARBA00023002"/>
    </source>
</evidence>
<evidence type="ECO:0000256" key="7">
    <source>
        <dbReference type="PIRSR" id="PIRSR602403-1"/>
    </source>
</evidence>
<dbReference type="InterPro" id="IPR001128">
    <property type="entry name" value="Cyt_P450"/>
</dbReference>
<dbReference type="GO" id="GO:0004497">
    <property type="term" value="F:monooxygenase activity"/>
    <property type="evidence" value="ECO:0007669"/>
    <property type="project" value="UniProtKB-KW"/>
</dbReference>
<evidence type="ECO:0000313" key="8">
    <source>
        <dbReference type="EMBL" id="CAF1294115.1"/>
    </source>
</evidence>